<dbReference type="Proteomes" id="UP001433508">
    <property type="component" value="Unassembled WGS sequence"/>
</dbReference>
<name>A0ACC3T350_LIPKO</name>
<organism evidence="1 2">
    <name type="scientific">Lipomyces kononenkoae</name>
    <name type="common">Yeast</name>
    <dbReference type="NCBI Taxonomy" id="34357"/>
    <lineage>
        <taxon>Eukaryota</taxon>
        <taxon>Fungi</taxon>
        <taxon>Dikarya</taxon>
        <taxon>Ascomycota</taxon>
        <taxon>Saccharomycotina</taxon>
        <taxon>Lipomycetes</taxon>
        <taxon>Lipomycetales</taxon>
        <taxon>Lipomycetaceae</taxon>
        <taxon>Lipomyces</taxon>
    </lineage>
</organism>
<sequence>MDSKIEDSSFVVTTGPPEQDKRQRISQVRSHITRARLRQQTRHQQRLAQISSKPVFPARAALGSPEWQLTPTVDLSWLPVSEAVCDRLKACTVIKVFHQYIESSEYIHPFFRSMIPATVLHAPLMSTKLVNATAWDDLNGPDGEISDLTLFQRSIAERILSDSLADLEVARSDVNITAILTLLVFEIVNGDQLAYNRQKGRISTLVEMRGGLDKLGFDGNLKITLGILYQLERVIKDFTTLPSYLHTLNAREYGQYGLFLSHPTDFSIFTFKQDQMDWRKTNLSTIRLLSDFHQLVACSIRYHLLYHDPSRQQRTLIHWNFLRDSLVALKSMPFCEETGLDRILLNAIILFTSDELDVHSQGESVHELRNLLWNFKVDAYHGPLPGALIWCLAVGARKSCPGSVRKWFLMQLTRISCPSALDDPTGVSRNLDLILAGLDAVGDVKNWASI</sequence>
<keyword evidence="2" id="KW-1185">Reference proteome</keyword>
<evidence type="ECO:0000313" key="2">
    <source>
        <dbReference type="Proteomes" id="UP001433508"/>
    </source>
</evidence>
<accession>A0ACC3T350</accession>
<gene>
    <name evidence="1" type="ORF">V1525DRAFT_388009</name>
</gene>
<reference evidence="2" key="1">
    <citation type="journal article" date="2024" name="Front. Bioeng. Biotechnol.">
        <title>Genome-scale model development and genomic sequencing of the oleaginous clade Lipomyces.</title>
        <authorList>
            <person name="Czajka J.J."/>
            <person name="Han Y."/>
            <person name="Kim J."/>
            <person name="Mondo S.J."/>
            <person name="Hofstad B.A."/>
            <person name="Robles A."/>
            <person name="Haridas S."/>
            <person name="Riley R."/>
            <person name="LaButti K."/>
            <person name="Pangilinan J."/>
            <person name="Andreopoulos W."/>
            <person name="Lipzen A."/>
            <person name="Yan J."/>
            <person name="Wang M."/>
            <person name="Ng V."/>
            <person name="Grigoriev I.V."/>
            <person name="Spatafora J.W."/>
            <person name="Magnuson J.K."/>
            <person name="Baker S.E."/>
            <person name="Pomraning K.R."/>
        </authorList>
    </citation>
    <scope>NUCLEOTIDE SEQUENCE [LARGE SCALE GENOMIC DNA]</scope>
    <source>
        <strain evidence="2">CBS 7786</strain>
    </source>
</reference>
<proteinExistence type="predicted"/>
<protein>
    <submittedName>
        <fullName evidence="1">Uncharacterized protein</fullName>
    </submittedName>
</protein>
<comment type="caution">
    <text evidence="1">The sequence shown here is derived from an EMBL/GenBank/DDBJ whole genome shotgun (WGS) entry which is preliminary data.</text>
</comment>
<evidence type="ECO:0000313" key="1">
    <source>
        <dbReference type="EMBL" id="KAK9237980.1"/>
    </source>
</evidence>
<dbReference type="EMBL" id="MU971362">
    <property type="protein sequence ID" value="KAK9237980.1"/>
    <property type="molecule type" value="Genomic_DNA"/>
</dbReference>